<name>A0ABD5QDC8_9EURY</name>
<reference evidence="4 5" key="1">
    <citation type="journal article" date="2019" name="Int. J. Syst. Evol. Microbiol.">
        <title>The Global Catalogue of Microorganisms (GCM) 10K type strain sequencing project: providing services to taxonomists for standard genome sequencing and annotation.</title>
        <authorList>
            <consortium name="The Broad Institute Genomics Platform"/>
            <consortium name="The Broad Institute Genome Sequencing Center for Infectious Disease"/>
            <person name="Wu L."/>
            <person name="Ma J."/>
        </authorList>
    </citation>
    <scope>NUCLEOTIDE SEQUENCE [LARGE SCALE GENOMIC DNA]</scope>
    <source>
        <strain evidence="4 5">CGMCC 1.15824</strain>
    </source>
</reference>
<evidence type="ECO:0000256" key="1">
    <source>
        <dbReference type="ARBA" id="ARBA00008023"/>
    </source>
</evidence>
<dbReference type="Proteomes" id="UP001595925">
    <property type="component" value="Unassembled WGS sequence"/>
</dbReference>
<dbReference type="RefSeq" id="WP_224827851.1">
    <property type="nucleotide sequence ID" value="NZ_JAIVEF010000002.1"/>
</dbReference>
<gene>
    <name evidence="4" type="primary">rdgB</name>
    <name evidence="4" type="ORF">ACFPFO_08025</name>
</gene>
<dbReference type="SUPFAM" id="SSF52972">
    <property type="entry name" value="ITPase-like"/>
    <property type="match status" value="1"/>
</dbReference>
<dbReference type="AlphaFoldDB" id="A0ABD5QDC8"/>
<dbReference type="PANTHER" id="PTHR11067:SF9">
    <property type="entry name" value="INOSINE TRIPHOSPHATE PYROPHOSPHATASE"/>
    <property type="match status" value="1"/>
</dbReference>
<evidence type="ECO:0000313" key="4">
    <source>
        <dbReference type="EMBL" id="MFC4987710.1"/>
    </source>
</evidence>
<dbReference type="Pfam" id="PF01725">
    <property type="entry name" value="Ham1p_like"/>
    <property type="match status" value="1"/>
</dbReference>
<dbReference type="Gene3D" id="3.90.950.10">
    <property type="match status" value="1"/>
</dbReference>
<keyword evidence="5" id="KW-1185">Reference proteome</keyword>
<keyword evidence="2 3" id="KW-0378">Hydrolase</keyword>
<dbReference type="GO" id="GO:0036220">
    <property type="term" value="F:ITP diphosphatase activity"/>
    <property type="evidence" value="ECO:0007669"/>
    <property type="project" value="UniProtKB-EC"/>
</dbReference>
<comment type="similarity">
    <text evidence="1 3">Belongs to the HAM1 NTPase family.</text>
</comment>
<evidence type="ECO:0000256" key="3">
    <source>
        <dbReference type="RuleBase" id="RU003781"/>
    </source>
</evidence>
<dbReference type="InterPro" id="IPR029001">
    <property type="entry name" value="ITPase-like_fam"/>
</dbReference>
<dbReference type="PANTHER" id="PTHR11067">
    <property type="entry name" value="INOSINE TRIPHOSPHATE PYROPHOSPHATASE/HAM1 PROTEIN"/>
    <property type="match status" value="1"/>
</dbReference>
<dbReference type="EC" id="3.6.1.66" evidence="4"/>
<proteinExistence type="inferred from homology"/>
<dbReference type="InterPro" id="IPR002637">
    <property type="entry name" value="RdgB/HAM1"/>
</dbReference>
<organism evidence="4 5">
    <name type="scientific">Saliphagus infecundisoli</name>
    <dbReference type="NCBI Taxonomy" id="1849069"/>
    <lineage>
        <taxon>Archaea</taxon>
        <taxon>Methanobacteriati</taxon>
        <taxon>Methanobacteriota</taxon>
        <taxon>Stenosarchaea group</taxon>
        <taxon>Halobacteria</taxon>
        <taxon>Halobacteriales</taxon>
        <taxon>Natrialbaceae</taxon>
        <taxon>Saliphagus</taxon>
    </lineage>
</organism>
<evidence type="ECO:0000313" key="5">
    <source>
        <dbReference type="Proteomes" id="UP001595925"/>
    </source>
</evidence>
<accession>A0ABD5QDC8</accession>
<protein>
    <submittedName>
        <fullName evidence="4">RdgB/HAM1 family non-canonical purine NTP pyrophosphatase</fullName>
        <ecNumber evidence="4">3.6.1.66</ecNumber>
    </submittedName>
</protein>
<comment type="caution">
    <text evidence="4">The sequence shown here is derived from an EMBL/GenBank/DDBJ whole genome shotgun (WGS) entry which is preliminary data.</text>
</comment>
<evidence type="ECO:0000256" key="2">
    <source>
        <dbReference type="ARBA" id="ARBA00022801"/>
    </source>
</evidence>
<dbReference type="NCBIfam" id="TIGR00042">
    <property type="entry name" value="RdgB/HAM1 family non-canonical purine NTP pyrophosphatase"/>
    <property type="match status" value="1"/>
</dbReference>
<dbReference type="EMBL" id="JBHSJG010000029">
    <property type="protein sequence ID" value="MFC4987710.1"/>
    <property type="molecule type" value="Genomic_DNA"/>
</dbReference>
<dbReference type="CDD" id="cd00515">
    <property type="entry name" value="HAM1"/>
    <property type="match status" value="1"/>
</dbReference>
<sequence length="181" mass="19612">MTVRFVTGNEGKVREAGEYLTESVEQVDYDYPEIQADDVGVIASRGAREAFADLGGEEGVVVDDTGLSVEALGGFPGPYSAYVEDTLGIEAIPRLLEDDADRRARFRTVVAYADGEGVETFEGSVGGTIVSPRGEDGFGYDPVFEYDGRTFAEMSTAEKNAVSHRGRALEAFAEWYAGRER</sequence>